<proteinExistence type="predicted"/>
<sequence>MFETGQLVVYGTTGVCRVEGTGTPDLKGITKLYYLLRPLYQDGVIYAPVDSEKVLIRPVISREEAERLVALIPSLHVQACRGRTLQQLAQHYQSIVQTSDCRELMELTMSIYTKRQEAEQQKHRLGMVDEKYMRQAERLLHGELSAALGIPYDQVPAFIASRVGKPAQ</sequence>
<dbReference type="InterPro" id="IPR003711">
    <property type="entry name" value="CarD-like/TRCF_RID"/>
</dbReference>
<name>A0ABS6F5D7_9FIRM</name>
<dbReference type="RefSeq" id="WP_216557426.1">
    <property type="nucleotide sequence ID" value="NZ_JAHLQN010000001.1"/>
</dbReference>
<gene>
    <name evidence="2" type="ORF">KQI82_00950</name>
</gene>
<dbReference type="Proteomes" id="UP000787672">
    <property type="component" value="Unassembled WGS sequence"/>
</dbReference>
<evidence type="ECO:0000313" key="2">
    <source>
        <dbReference type="EMBL" id="MBU5625502.1"/>
    </source>
</evidence>
<dbReference type="EMBL" id="JAHLQN010000001">
    <property type="protein sequence ID" value="MBU5625502.1"/>
    <property type="molecule type" value="Genomic_DNA"/>
</dbReference>
<organism evidence="2 3">
    <name type="scientific">Dysosmobacter acutus</name>
    <dbReference type="NCBI Taxonomy" id="2841504"/>
    <lineage>
        <taxon>Bacteria</taxon>
        <taxon>Bacillati</taxon>
        <taxon>Bacillota</taxon>
        <taxon>Clostridia</taxon>
        <taxon>Eubacteriales</taxon>
        <taxon>Oscillospiraceae</taxon>
        <taxon>Dysosmobacter</taxon>
    </lineage>
</organism>
<reference evidence="2 3" key="1">
    <citation type="submission" date="2021-06" db="EMBL/GenBank/DDBJ databases">
        <authorList>
            <person name="Sun Q."/>
            <person name="Li D."/>
        </authorList>
    </citation>
    <scope>NUCLEOTIDE SEQUENCE [LARGE SCALE GENOMIC DNA]</scope>
    <source>
        <strain evidence="2 3">MSJ-2</strain>
    </source>
</reference>
<dbReference type="SMART" id="SM01058">
    <property type="entry name" value="CarD_TRCF"/>
    <property type="match status" value="1"/>
</dbReference>
<feature type="domain" description="CarD-like/TRCF RNAP-interacting" evidence="1">
    <location>
        <begin position="1"/>
        <end position="112"/>
    </location>
</feature>
<accession>A0ABS6F5D7</accession>
<evidence type="ECO:0000259" key="1">
    <source>
        <dbReference type="SMART" id="SM01058"/>
    </source>
</evidence>
<keyword evidence="3" id="KW-1185">Reference proteome</keyword>
<protein>
    <submittedName>
        <fullName evidence="2">CarD family transcriptional regulator</fullName>
    </submittedName>
</protein>
<evidence type="ECO:0000313" key="3">
    <source>
        <dbReference type="Proteomes" id="UP000787672"/>
    </source>
</evidence>
<comment type="caution">
    <text evidence="2">The sequence shown here is derived from an EMBL/GenBank/DDBJ whole genome shotgun (WGS) entry which is preliminary data.</text>
</comment>
<dbReference type="Pfam" id="PF02559">
    <property type="entry name" value="CarD_TRCF_RID"/>
    <property type="match status" value="1"/>
</dbReference>